<name>A0AAV6ZEI2_ENGPU</name>
<evidence type="ECO:0000313" key="2">
    <source>
        <dbReference type="EMBL" id="KAG8544926.1"/>
    </source>
</evidence>
<keyword evidence="3" id="KW-1185">Reference proteome</keyword>
<dbReference type="AlphaFoldDB" id="A0AAV6ZEI2"/>
<comment type="caution">
    <text evidence="2">The sequence shown here is derived from an EMBL/GenBank/DDBJ whole genome shotgun (WGS) entry which is preliminary data.</text>
</comment>
<accession>A0AAV6ZEI2</accession>
<feature type="region of interest" description="Disordered" evidence="1">
    <location>
        <begin position="1"/>
        <end position="23"/>
    </location>
</feature>
<proteinExistence type="predicted"/>
<feature type="region of interest" description="Disordered" evidence="1">
    <location>
        <begin position="74"/>
        <end position="94"/>
    </location>
</feature>
<dbReference type="EMBL" id="WNYA01001889">
    <property type="protein sequence ID" value="KAG8544926.1"/>
    <property type="molecule type" value="Genomic_DNA"/>
</dbReference>
<feature type="compositionally biased region" description="Basic and acidic residues" evidence="1">
    <location>
        <begin position="74"/>
        <end position="86"/>
    </location>
</feature>
<evidence type="ECO:0000313" key="3">
    <source>
        <dbReference type="Proteomes" id="UP000824782"/>
    </source>
</evidence>
<gene>
    <name evidence="2" type="ORF">GDO81_021621</name>
</gene>
<protein>
    <submittedName>
        <fullName evidence="2">Uncharacterized protein</fullName>
    </submittedName>
</protein>
<reference evidence="2" key="1">
    <citation type="thesis" date="2020" institute="ProQuest LLC" country="789 East Eisenhower Parkway, Ann Arbor, MI, USA">
        <title>Comparative Genomics and Chromosome Evolution.</title>
        <authorList>
            <person name="Mudd A.B."/>
        </authorList>
    </citation>
    <scope>NUCLEOTIDE SEQUENCE</scope>
    <source>
        <strain evidence="2">237g6f4</strain>
        <tissue evidence="2">Blood</tissue>
    </source>
</reference>
<organism evidence="2 3">
    <name type="scientific">Engystomops pustulosus</name>
    <name type="common">Tungara frog</name>
    <name type="synonym">Physalaemus pustulosus</name>
    <dbReference type="NCBI Taxonomy" id="76066"/>
    <lineage>
        <taxon>Eukaryota</taxon>
        <taxon>Metazoa</taxon>
        <taxon>Chordata</taxon>
        <taxon>Craniata</taxon>
        <taxon>Vertebrata</taxon>
        <taxon>Euteleostomi</taxon>
        <taxon>Amphibia</taxon>
        <taxon>Batrachia</taxon>
        <taxon>Anura</taxon>
        <taxon>Neobatrachia</taxon>
        <taxon>Hyloidea</taxon>
        <taxon>Leptodactylidae</taxon>
        <taxon>Leiuperinae</taxon>
        <taxon>Engystomops</taxon>
    </lineage>
</organism>
<feature type="compositionally biased region" description="Basic and acidic residues" evidence="1">
    <location>
        <begin position="11"/>
        <end position="22"/>
    </location>
</feature>
<evidence type="ECO:0000256" key="1">
    <source>
        <dbReference type="SAM" id="MobiDB-lite"/>
    </source>
</evidence>
<sequence>MNSAGFVSYKRVPDCEPKEPARPELQTSLLPATGTELLSSIVASYTCKPNVSLCLPDRPPPTGIALSESIKPIAEGKSHLAGDGHHGHPARPHH</sequence>
<dbReference type="Proteomes" id="UP000824782">
    <property type="component" value="Unassembled WGS sequence"/>
</dbReference>